<proteinExistence type="predicted"/>
<keyword evidence="2" id="KW-1185">Reference proteome</keyword>
<dbReference type="Proteomes" id="UP000248925">
    <property type="component" value="Unassembled WGS sequence"/>
</dbReference>
<comment type="caution">
    <text evidence="1">The sequence shown here is derived from an EMBL/GenBank/DDBJ whole genome shotgun (WGS) entry which is preliminary data.</text>
</comment>
<evidence type="ECO:0000313" key="2">
    <source>
        <dbReference type="Proteomes" id="UP000248925"/>
    </source>
</evidence>
<dbReference type="OrthoDB" id="9804685at2"/>
<protein>
    <recommendedName>
        <fullName evidence="3">PRC-barrel domain-containing protein</fullName>
    </recommendedName>
</protein>
<organism evidence="1 2">
    <name type="scientific">Rhizobium tubonense</name>
    <dbReference type="NCBI Taxonomy" id="484088"/>
    <lineage>
        <taxon>Bacteria</taxon>
        <taxon>Pseudomonadati</taxon>
        <taxon>Pseudomonadota</taxon>
        <taxon>Alphaproteobacteria</taxon>
        <taxon>Hyphomicrobiales</taxon>
        <taxon>Rhizobiaceae</taxon>
        <taxon>Rhizobium/Agrobacterium group</taxon>
        <taxon>Rhizobium</taxon>
    </lineage>
</organism>
<evidence type="ECO:0008006" key="3">
    <source>
        <dbReference type="Google" id="ProtNLM"/>
    </source>
</evidence>
<name>A0A2W4F372_9HYPH</name>
<sequence length="119" mass="13875">MDLVRDVLDKQLVDRNGVKMGKVDSILAELRPDRPPRIIGIEIGSIAMARRLGPWPERWTRRMATKLGGVKHSEPHRFLWSEVKEVRLNVELKVDVRETDVFDWQDWLRDRLIGRIPGA</sequence>
<evidence type="ECO:0000313" key="1">
    <source>
        <dbReference type="EMBL" id="PZM16413.1"/>
    </source>
</evidence>
<dbReference type="AlphaFoldDB" id="A0A2W4F372"/>
<dbReference type="EMBL" id="PCDP01000002">
    <property type="protein sequence ID" value="PZM16413.1"/>
    <property type="molecule type" value="Genomic_DNA"/>
</dbReference>
<reference evidence="1 2" key="1">
    <citation type="journal article" date="2018" name="Sci. Rep.">
        <title>Rhizobium tumorigenes sp. nov., a novel plant tumorigenic bacterium isolated from cane gall tumors on thornless blackberry.</title>
        <authorList>
            <person name="Kuzmanovi N."/>
            <person name="Smalla K."/>
            <person name="Gronow S."/>
            <person name="PuBawska J."/>
        </authorList>
    </citation>
    <scope>NUCLEOTIDE SEQUENCE [LARGE SCALE GENOMIC DNA]</scope>
    <source>
        <strain evidence="1 2">CCBAU 85046</strain>
    </source>
</reference>
<gene>
    <name evidence="1" type="ORF">CPY51_03440</name>
</gene>
<dbReference type="RefSeq" id="WP_111158679.1">
    <property type="nucleotide sequence ID" value="NZ_PCDP01000002.1"/>
</dbReference>
<accession>A0A2W4F372</accession>